<feature type="transmembrane region" description="Helical" evidence="6">
    <location>
        <begin position="187"/>
        <end position="209"/>
    </location>
</feature>
<evidence type="ECO:0000256" key="2">
    <source>
        <dbReference type="ARBA" id="ARBA00007362"/>
    </source>
</evidence>
<evidence type="ECO:0000256" key="5">
    <source>
        <dbReference type="ARBA" id="ARBA00023136"/>
    </source>
</evidence>
<feature type="transmembrane region" description="Helical" evidence="6">
    <location>
        <begin position="156"/>
        <end position="175"/>
    </location>
</feature>
<dbReference type="AlphaFoldDB" id="A0A0R1WDD1"/>
<dbReference type="RefSeq" id="WP_056984835.1">
    <property type="nucleotide sequence ID" value="NZ_AZGE01000038.1"/>
</dbReference>
<keyword evidence="4 6" id="KW-1133">Transmembrane helix</keyword>
<keyword evidence="3 6" id="KW-0812">Transmembrane</keyword>
<accession>A0A0R1WDD1</accession>
<protein>
    <submittedName>
        <fullName evidence="8">Membrane protein</fullName>
    </submittedName>
</protein>
<feature type="transmembrane region" description="Helical" evidence="6">
    <location>
        <begin position="132"/>
        <end position="150"/>
    </location>
</feature>
<dbReference type="PATRIC" id="fig|1423779.3.peg.1401"/>
<feature type="transmembrane region" description="Helical" evidence="6">
    <location>
        <begin position="248"/>
        <end position="267"/>
    </location>
</feature>
<feature type="domain" description="EamA" evidence="7">
    <location>
        <begin position="159"/>
        <end position="288"/>
    </location>
</feature>
<dbReference type="InterPro" id="IPR037185">
    <property type="entry name" value="EmrE-like"/>
</dbReference>
<feature type="domain" description="EamA" evidence="7">
    <location>
        <begin position="6"/>
        <end position="145"/>
    </location>
</feature>
<evidence type="ECO:0000313" key="8">
    <source>
        <dbReference type="EMBL" id="KRM14148.1"/>
    </source>
</evidence>
<evidence type="ECO:0000256" key="6">
    <source>
        <dbReference type="SAM" id="Phobius"/>
    </source>
</evidence>
<evidence type="ECO:0000256" key="3">
    <source>
        <dbReference type="ARBA" id="ARBA00022692"/>
    </source>
</evidence>
<dbReference type="GO" id="GO:0016020">
    <property type="term" value="C:membrane"/>
    <property type="evidence" value="ECO:0007669"/>
    <property type="project" value="UniProtKB-SubCell"/>
</dbReference>
<gene>
    <name evidence="8" type="ORF">FC49_GL001362</name>
</gene>
<feature type="transmembrane region" description="Helical" evidence="6">
    <location>
        <begin position="215"/>
        <end position="236"/>
    </location>
</feature>
<keyword evidence="5 6" id="KW-0472">Membrane</keyword>
<feature type="transmembrane region" description="Helical" evidence="6">
    <location>
        <begin position="75"/>
        <end position="94"/>
    </location>
</feature>
<dbReference type="SUPFAM" id="SSF103481">
    <property type="entry name" value="Multidrug resistance efflux transporter EmrE"/>
    <property type="match status" value="2"/>
</dbReference>
<dbReference type="Proteomes" id="UP000050973">
    <property type="component" value="Unassembled WGS sequence"/>
</dbReference>
<feature type="transmembrane region" description="Helical" evidence="6">
    <location>
        <begin position="273"/>
        <end position="297"/>
    </location>
</feature>
<feature type="transmembrane region" description="Helical" evidence="6">
    <location>
        <begin position="35"/>
        <end position="54"/>
    </location>
</feature>
<name>A0A0R1WDD1_9LACO</name>
<dbReference type="EMBL" id="AZGE01000038">
    <property type="protein sequence ID" value="KRM14148.1"/>
    <property type="molecule type" value="Genomic_DNA"/>
</dbReference>
<evidence type="ECO:0000256" key="4">
    <source>
        <dbReference type="ARBA" id="ARBA00022989"/>
    </source>
</evidence>
<comment type="caution">
    <text evidence="8">The sequence shown here is derived from an EMBL/GenBank/DDBJ whole genome shotgun (WGS) entry which is preliminary data.</text>
</comment>
<dbReference type="PANTHER" id="PTHR32322">
    <property type="entry name" value="INNER MEMBRANE TRANSPORTER"/>
    <property type="match status" value="1"/>
</dbReference>
<dbReference type="InterPro" id="IPR050638">
    <property type="entry name" value="AA-Vitamin_Transporters"/>
</dbReference>
<dbReference type="InterPro" id="IPR000620">
    <property type="entry name" value="EamA_dom"/>
</dbReference>
<reference evidence="8 9" key="1">
    <citation type="journal article" date="2015" name="Genome Announc.">
        <title>Expanding the biotechnology potential of lactobacilli through comparative genomics of 213 strains and associated genera.</title>
        <authorList>
            <person name="Sun Z."/>
            <person name="Harris H.M."/>
            <person name="McCann A."/>
            <person name="Guo C."/>
            <person name="Argimon S."/>
            <person name="Zhang W."/>
            <person name="Yang X."/>
            <person name="Jeffery I.B."/>
            <person name="Cooney J.C."/>
            <person name="Kagawa T.F."/>
            <person name="Liu W."/>
            <person name="Song Y."/>
            <person name="Salvetti E."/>
            <person name="Wrobel A."/>
            <person name="Rasinkangas P."/>
            <person name="Parkhill J."/>
            <person name="Rea M.C."/>
            <person name="O'Sullivan O."/>
            <person name="Ritari J."/>
            <person name="Douillard F.P."/>
            <person name="Paul Ross R."/>
            <person name="Yang R."/>
            <person name="Briner A.E."/>
            <person name="Felis G.E."/>
            <person name="de Vos W.M."/>
            <person name="Barrangou R."/>
            <person name="Klaenhammer T.R."/>
            <person name="Caufield P.W."/>
            <person name="Cui Y."/>
            <person name="Zhang H."/>
            <person name="O'Toole P.W."/>
        </authorList>
    </citation>
    <scope>NUCLEOTIDE SEQUENCE [LARGE SCALE GENOMIC DNA]</scope>
    <source>
        <strain evidence="8 9">DSM 4864</strain>
    </source>
</reference>
<proteinExistence type="inferred from homology"/>
<evidence type="ECO:0000313" key="9">
    <source>
        <dbReference type="Proteomes" id="UP000050973"/>
    </source>
</evidence>
<dbReference type="PANTHER" id="PTHR32322:SF2">
    <property type="entry name" value="EAMA DOMAIN-CONTAINING PROTEIN"/>
    <property type="match status" value="1"/>
</dbReference>
<organism evidence="8 9">
    <name type="scientific">Limosilactobacillus oris DSM 4864</name>
    <dbReference type="NCBI Taxonomy" id="1423779"/>
    <lineage>
        <taxon>Bacteria</taxon>
        <taxon>Bacillati</taxon>
        <taxon>Bacillota</taxon>
        <taxon>Bacilli</taxon>
        <taxon>Lactobacillales</taxon>
        <taxon>Lactobacillaceae</taxon>
        <taxon>Limosilactobacillus</taxon>
    </lineage>
</organism>
<comment type="subcellular location">
    <subcellularLocation>
        <location evidence="1">Endomembrane system</location>
        <topology evidence="1">Multi-pass membrane protein</topology>
    </subcellularLocation>
</comment>
<sequence>MKKQSKGILLAAGGASLWGISGAAAQYLFSTTNISNTWLVALRLLAAGVLLTLWSAIKFPGESRQLVANKANRRLLFLFAILGMANSQLSYFLAIKYSNAPTATVIQYLQPVFIILWLALAKHQWPRRIDCFSIAIALLGTFFLATGGRLDQLSLTPVALFWGIWCAAAAALYTLLPRPLLQRFDALIVCGLAMLISGLLLSPALVIIPAPRLNLLDWLLVAYIVIGGTMFSYTLFLQSIRYISPAATGILSAFEPLVATILAVGLLGTQLTWAAVSGSLLILFTTILQAVPFHQVARLLHLPRLK</sequence>
<dbReference type="Pfam" id="PF00892">
    <property type="entry name" value="EamA"/>
    <property type="match status" value="2"/>
</dbReference>
<evidence type="ECO:0000259" key="7">
    <source>
        <dbReference type="Pfam" id="PF00892"/>
    </source>
</evidence>
<evidence type="ECO:0000256" key="1">
    <source>
        <dbReference type="ARBA" id="ARBA00004127"/>
    </source>
</evidence>
<comment type="similarity">
    <text evidence="2">Belongs to the EamA transporter family.</text>
</comment>
<feature type="transmembrane region" description="Helical" evidence="6">
    <location>
        <begin position="100"/>
        <end position="120"/>
    </location>
</feature>